<dbReference type="EMBL" id="JAXAVV010000041">
    <property type="protein sequence ID" value="MDX8056367.1"/>
    <property type="molecule type" value="Genomic_DNA"/>
</dbReference>
<dbReference type="Pfam" id="PF09723">
    <property type="entry name" value="Zn_ribbon_8"/>
    <property type="match status" value="1"/>
</dbReference>
<dbReference type="Proteomes" id="UP001271792">
    <property type="component" value="Unassembled WGS sequence"/>
</dbReference>
<evidence type="ECO:0000313" key="3">
    <source>
        <dbReference type="EMBL" id="MDX8056367.1"/>
    </source>
</evidence>
<organism evidence="3 4">
    <name type="scientific">Lentzea kristufekii</name>
    <dbReference type="NCBI Taxonomy" id="3095430"/>
    <lineage>
        <taxon>Bacteria</taxon>
        <taxon>Bacillati</taxon>
        <taxon>Actinomycetota</taxon>
        <taxon>Actinomycetes</taxon>
        <taxon>Pseudonocardiales</taxon>
        <taxon>Pseudonocardiaceae</taxon>
        <taxon>Lentzea</taxon>
    </lineage>
</organism>
<dbReference type="PANTHER" id="PTHR34404:SF2">
    <property type="entry name" value="CONSERVED SERINE RICH PROTEIN"/>
    <property type="match status" value="1"/>
</dbReference>
<comment type="caution">
    <text evidence="3">The sequence shown here is derived from an EMBL/GenBank/DDBJ whole genome shotgun (WGS) entry which is preliminary data.</text>
</comment>
<feature type="compositionally biased region" description="Low complexity" evidence="1">
    <location>
        <begin position="58"/>
        <end position="74"/>
    </location>
</feature>
<feature type="region of interest" description="Disordered" evidence="1">
    <location>
        <begin position="51"/>
        <end position="102"/>
    </location>
</feature>
<proteinExistence type="predicted"/>
<dbReference type="InterPro" id="IPR013429">
    <property type="entry name" value="Regulatory_FmdB_Zinc_ribbon"/>
</dbReference>
<feature type="domain" description="Putative regulatory protein FmdB zinc ribbon" evidence="2">
    <location>
        <begin position="1"/>
        <end position="41"/>
    </location>
</feature>
<name>A0ABU4U8I1_9PSEU</name>
<protein>
    <submittedName>
        <fullName evidence="3">FmdB family zinc ribbon protein</fullName>
    </submittedName>
</protein>
<evidence type="ECO:0000256" key="1">
    <source>
        <dbReference type="SAM" id="MobiDB-lite"/>
    </source>
</evidence>
<feature type="compositionally biased region" description="Basic and acidic residues" evidence="1">
    <location>
        <begin position="75"/>
        <end position="88"/>
    </location>
</feature>
<feature type="compositionally biased region" description="Low complexity" evidence="1">
    <location>
        <begin position="89"/>
        <end position="102"/>
    </location>
</feature>
<accession>A0ABU4U8I1</accession>
<dbReference type="PANTHER" id="PTHR34404">
    <property type="entry name" value="REGULATORY PROTEIN, FMDB FAMILY"/>
    <property type="match status" value="1"/>
</dbReference>
<keyword evidence="4" id="KW-1185">Reference proteome</keyword>
<sequence>MPTYQYACTACEHRFEAVQSFSDASLTECPECSGKLRKLFGAVGVVFKGSGFYRTDSRSGSSKSASATTSSSDSKPSEKKSSDTKSSSDSKASTSAPAAAAS</sequence>
<reference evidence="3 4" key="1">
    <citation type="submission" date="2023-11" db="EMBL/GenBank/DDBJ databases">
        <title>Lentzea sokolovensis, sp. nov., Lentzea kristufkii, sp. nov., and Lentzea miocenensis, sp. nov., rare actinobacteria from Sokolov Coal Basin, Miocene lacustrine sediment, Czech Republic.</title>
        <authorList>
            <person name="Lara A."/>
            <person name="Kotroba L."/>
            <person name="Nouioui I."/>
            <person name="Neumann-Schaal M."/>
            <person name="Mast Y."/>
            <person name="Chronakova A."/>
        </authorList>
    </citation>
    <scope>NUCLEOTIDE SEQUENCE [LARGE SCALE GENOMIC DNA]</scope>
    <source>
        <strain evidence="3 4">BCCO 10_0798</strain>
    </source>
</reference>
<dbReference type="SMART" id="SM00834">
    <property type="entry name" value="CxxC_CXXC_SSSS"/>
    <property type="match status" value="1"/>
</dbReference>
<dbReference type="NCBIfam" id="TIGR02605">
    <property type="entry name" value="CxxC_CxxC_SSSS"/>
    <property type="match status" value="1"/>
</dbReference>
<evidence type="ECO:0000259" key="2">
    <source>
        <dbReference type="SMART" id="SM00834"/>
    </source>
</evidence>
<gene>
    <name evidence="3" type="ORF">SK571_43925</name>
</gene>
<evidence type="ECO:0000313" key="4">
    <source>
        <dbReference type="Proteomes" id="UP001271792"/>
    </source>
</evidence>
<dbReference type="RefSeq" id="WP_319990039.1">
    <property type="nucleotide sequence ID" value="NZ_JAXAVV010000041.1"/>
</dbReference>